<dbReference type="InterPro" id="IPR013083">
    <property type="entry name" value="Znf_RING/FYVE/PHD"/>
</dbReference>
<accession>A0AAV7KHJ7</accession>
<organism evidence="1 2">
    <name type="scientific">Oopsacas minuta</name>
    <dbReference type="NCBI Taxonomy" id="111878"/>
    <lineage>
        <taxon>Eukaryota</taxon>
        <taxon>Metazoa</taxon>
        <taxon>Porifera</taxon>
        <taxon>Hexactinellida</taxon>
        <taxon>Hexasterophora</taxon>
        <taxon>Lyssacinosida</taxon>
        <taxon>Leucopsacidae</taxon>
        <taxon>Oopsacas</taxon>
    </lineage>
</organism>
<dbReference type="Proteomes" id="UP001165289">
    <property type="component" value="Unassembled WGS sequence"/>
</dbReference>
<evidence type="ECO:0000313" key="1">
    <source>
        <dbReference type="EMBL" id="KAI6660586.1"/>
    </source>
</evidence>
<name>A0AAV7KHJ7_9METZ</name>
<sequence length="443" mass="51314">MATKQTPPPPMTPKPKYKLLLSPEIGRNLCRVKDSEVNSTQDMLTWTQSYHDSKITGVSRNGSNTLNRPGIQGYGEEYRGYRRDILIEDLSDRMNVFLVCNRCKGIMRDACMSTDGEQFCECCRKQESLYSEQYEQTIPNAHVRNTVLSLKCSCPLFERGCKWLGILEKCENHLDLCSHVYEKCKLGCGIVLQRHKLKRHVCEKRKFRETPCQTDFKVSDMPQEECPKMALTCELGCGMLICWEDMARHLKEECEVGLIKRKELNQHLEGKRTEHTDLKLSAMEDNVMQKSELIVKQNEMIEQMSQQFISLCSITNTSNFEWRIENVQGIVSGDLPPCSQQFQVAGFDFNLNFVNNAMINIHFPNQEIRKLDWPFKAKFNIRLICHTDLDATLQYESRIIEIKQKECIKFGYYSAAVIQIDAEYATDEHFIRDGGIDFEIFVI</sequence>
<dbReference type="AlphaFoldDB" id="A0AAV7KHJ7"/>
<dbReference type="PANTHER" id="PTHR10131:SF157">
    <property type="entry name" value="RECEPTOR-ASSOCIATED FACTOR, PUTATIVE-RELATED"/>
    <property type="match status" value="1"/>
</dbReference>
<comment type="caution">
    <text evidence="1">The sequence shown here is derived from an EMBL/GenBank/DDBJ whole genome shotgun (WGS) entry which is preliminary data.</text>
</comment>
<proteinExistence type="predicted"/>
<protein>
    <submittedName>
        <fullName evidence="1">TNF receptor-associated factor 4-like</fullName>
    </submittedName>
</protein>
<keyword evidence="2" id="KW-1185">Reference proteome</keyword>
<keyword evidence="1" id="KW-0675">Receptor</keyword>
<dbReference type="SUPFAM" id="SSF49599">
    <property type="entry name" value="TRAF domain-like"/>
    <property type="match status" value="1"/>
</dbReference>
<dbReference type="Gene3D" id="3.30.40.10">
    <property type="entry name" value="Zinc/RING finger domain, C3HC4 (zinc finger)"/>
    <property type="match status" value="1"/>
</dbReference>
<reference evidence="1 2" key="1">
    <citation type="journal article" date="2023" name="BMC Biol.">
        <title>The compact genome of the sponge Oopsacas minuta (Hexactinellida) is lacking key metazoan core genes.</title>
        <authorList>
            <person name="Santini S."/>
            <person name="Schenkelaars Q."/>
            <person name="Jourda C."/>
            <person name="Duchesne M."/>
            <person name="Belahbib H."/>
            <person name="Rocher C."/>
            <person name="Selva M."/>
            <person name="Riesgo A."/>
            <person name="Vervoort M."/>
            <person name="Leys S.P."/>
            <person name="Kodjabachian L."/>
            <person name="Le Bivic A."/>
            <person name="Borchiellini C."/>
            <person name="Claverie J.M."/>
            <person name="Renard E."/>
        </authorList>
    </citation>
    <scope>NUCLEOTIDE SEQUENCE [LARGE SCALE GENOMIC DNA]</scope>
    <source>
        <strain evidence="1">SPO-2</strain>
    </source>
</reference>
<dbReference type="PANTHER" id="PTHR10131">
    <property type="entry name" value="TNF RECEPTOR ASSOCIATED FACTOR"/>
    <property type="match status" value="1"/>
</dbReference>
<evidence type="ECO:0000313" key="2">
    <source>
        <dbReference type="Proteomes" id="UP001165289"/>
    </source>
</evidence>
<dbReference type="EMBL" id="JAKMXF010000033">
    <property type="protein sequence ID" value="KAI6660586.1"/>
    <property type="molecule type" value="Genomic_DNA"/>
</dbReference>
<dbReference type="GO" id="GO:0043122">
    <property type="term" value="P:regulation of canonical NF-kappaB signal transduction"/>
    <property type="evidence" value="ECO:0007669"/>
    <property type="project" value="TreeGrafter"/>
</dbReference>
<gene>
    <name evidence="1" type="ORF">LOD99_14170</name>
</gene>